<dbReference type="AlphaFoldDB" id="A0A0G4NAA7"/>
<accession>A0A0G4NAA7</accession>
<organism evidence="2 3">
    <name type="scientific">Verticillium longisporum</name>
    <name type="common">Verticillium dahliae var. longisporum</name>
    <dbReference type="NCBI Taxonomy" id="100787"/>
    <lineage>
        <taxon>Eukaryota</taxon>
        <taxon>Fungi</taxon>
        <taxon>Dikarya</taxon>
        <taxon>Ascomycota</taxon>
        <taxon>Pezizomycotina</taxon>
        <taxon>Sordariomycetes</taxon>
        <taxon>Hypocreomycetidae</taxon>
        <taxon>Glomerellales</taxon>
        <taxon>Plectosphaerellaceae</taxon>
        <taxon>Verticillium</taxon>
    </lineage>
</organism>
<feature type="compositionally biased region" description="Polar residues" evidence="1">
    <location>
        <begin position="107"/>
        <end position="131"/>
    </location>
</feature>
<feature type="compositionally biased region" description="Pro residues" evidence="1">
    <location>
        <begin position="1"/>
        <end position="15"/>
    </location>
</feature>
<evidence type="ECO:0000256" key="1">
    <source>
        <dbReference type="SAM" id="MobiDB-lite"/>
    </source>
</evidence>
<dbReference type="EMBL" id="CVQI01033273">
    <property type="protein sequence ID" value="CRK43373.1"/>
    <property type="molecule type" value="Genomic_DNA"/>
</dbReference>
<reference evidence="3" key="1">
    <citation type="submission" date="2015-05" db="EMBL/GenBank/DDBJ databases">
        <authorList>
            <person name="Fogelqvist Johan"/>
        </authorList>
    </citation>
    <scope>NUCLEOTIDE SEQUENCE [LARGE SCALE GENOMIC DNA]</scope>
</reference>
<dbReference type="Proteomes" id="UP000045706">
    <property type="component" value="Unassembled WGS sequence"/>
</dbReference>
<sequence length="175" mass="18547">MPPHQHPQQPYPPGPGGNGYYPQPLASPTTSYPPYDPHRGPNRRRPRESDEGDELRPPPPDPAAGDDPRRRSPAASDSNHSSPGSYMPYPPGHGGSFDPRGPPARQSPGQSSLAPLSTSGDDRSATSGQRHSNSSTPAASSSSVMSLNNLMDNPSDIDRNMLGRLNRAPGSGRGR</sequence>
<proteinExistence type="predicted"/>
<gene>
    <name evidence="2" type="ORF">BN1723_005625</name>
</gene>
<protein>
    <submittedName>
        <fullName evidence="2">Uncharacterized protein</fullName>
    </submittedName>
</protein>
<evidence type="ECO:0000313" key="2">
    <source>
        <dbReference type="EMBL" id="CRK43373.1"/>
    </source>
</evidence>
<feature type="region of interest" description="Disordered" evidence="1">
    <location>
        <begin position="1"/>
        <end position="175"/>
    </location>
</feature>
<evidence type="ECO:0000313" key="3">
    <source>
        <dbReference type="Proteomes" id="UP000045706"/>
    </source>
</evidence>
<feature type="compositionally biased region" description="Low complexity" evidence="1">
    <location>
        <begin position="132"/>
        <end position="153"/>
    </location>
</feature>
<name>A0A0G4NAA7_VERLO</name>